<keyword evidence="4" id="KW-0479">Metal-binding</keyword>
<dbReference type="Proteomes" id="UP000265080">
    <property type="component" value="Chromosome 24"/>
</dbReference>
<name>A0A3P8SN62_AMPPE</name>
<dbReference type="SUPFAM" id="SSF54292">
    <property type="entry name" value="2Fe-2S ferredoxin-like"/>
    <property type="match status" value="1"/>
</dbReference>
<keyword evidence="7" id="KW-0408">Iron</keyword>
<dbReference type="Gene3D" id="3.10.20.30">
    <property type="match status" value="1"/>
</dbReference>
<dbReference type="Gene3D" id="1.10.150.120">
    <property type="entry name" value="[2Fe-2S]-binding domain"/>
    <property type="match status" value="1"/>
</dbReference>
<evidence type="ECO:0000259" key="10">
    <source>
        <dbReference type="Pfam" id="PF01799"/>
    </source>
</evidence>
<evidence type="ECO:0000256" key="2">
    <source>
        <dbReference type="ARBA" id="ARBA00022630"/>
    </source>
</evidence>
<keyword evidence="2" id="KW-0285">Flavoprotein</keyword>
<dbReference type="GO" id="GO:0005506">
    <property type="term" value="F:iron ion binding"/>
    <property type="evidence" value="ECO:0007669"/>
    <property type="project" value="InterPro"/>
</dbReference>
<keyword evidence="5" id="KW-0274">FAD</keyword>
<dbReference type="Ensembl" id="ENSAPET00000013927.1">
    <property type="protein sequence ID" value="ENSAPEP00000013565.1"/>
    <property type="gene ID" value="ENSAPEG00000009646.1"/>
</dbReference>
<dbReference type="InterPro" id="IPR001041">
    <property type="entry name" value="2Fe-2S_ferredoxin-type"/>
</dbReference>
<keyword evidence="6" id="KW-0560">Oxidoreductase</keyword>
<keyword evidence="8" id="KW-0411">Iron-sulfur</keyword>
<reference evidence="11 12" key="1">
    <citation type="submission" date="2018-03" db="EMBL/GenBank/DDBJ databases">
        <title>Finding Nemo's genes: A chromosome-scale reference assembly of the genome of the orange clownfish Amphiprion percula.</title>
        <authorList>
            <person name="Lehmann R."/>
        </authorList>
    </citation>
    <scope>NUCLEOTIDE SEQUENCE</scope>
</reference>
<dbReference type="GO" id="GO:0016491">
    <property type="term" value="F:oxidoreductase activity"/>
    <property type="evidence" value="ECO:0007669"/>
    <property type="project" value="UniProtKB-KW"/>
</dbReference>
<dbReference type="CDD" id="cd00207">
    <property type="entry name" value="fer2"/>
    <property type="match status" value="1"/>
</dbReference>
<dbReference type="Gene3D" id="3.30.43.10">
    <property type="entry name" value="Uridine Diphospho-n-acetylenolpyruvylglucosamine Reductase, domain 2"/>
    <property type="match status" value="1"/>
</dbReference>
<dbReference type="Pfam" id="PF01799">
    <property type="entry name" value="Fer2_2"/>
    <property type="match status" value="1"/>
</dbReference>
<dbReference type="InterPro" id="IPR012675">
    <property type="entry name" value="Beta-grasp_dom_sf"/>
</dbReference>
<dbReference type="InterPro" id="IPR016208">
    <property type="entry name" value="Ald_Oxase/xanthine_DH-like"/>
</dbReference>
<dbReference type="SUPFAM" id="SSF56176">
    <property type="entry name" value="FAD-binding/transporter-associated domain-like"/>
    <property type="match status" value="1"/>
</dbReference>
<evidence type="ECO:0000256" key="4">
    <source>
        <dbReference type="ARBA" id="ARBA00022723"/>
    </source>
</evidence>
<evidence type="ECO:0008006" key="13">
    <source>
        <dbReference type="Google" id="ProtNLM"/>
    </source>
</evidence>
<dbReference type="Pfam" id="PF00941">
    <property type="entry name" value="FAD_binding_5"/>
    <property type="match status" value="1"/>
</dbReference>
<evidence type="ECO:0000256" key="6">
    <source>
        <dbReference type="ARBA" id="ARBA00023002"/>
    </source>
</evidence>
<proteinExistence type="predicted"/>
<dbReference type="GO" id="GO:0050660">
    <property type="term" value="F:flavin adenine dinucleotide binding"/>
    <property type="evidence" value="ECO:0007669"/>
    <property type="project" value="InterPro"/>
</dbReference>
<comment type="cofactor">
    <cofactor evidence="1">
        <name>FAD</name>
        <dbReference type="ChEBI" id="CHEBI:57692"/>
    </cofactor>
</comment>
<dbReference type="FunFam" id="3.30.43.10:FF:000001">
    <property type="entry name" value="Xanthine dehydrogenase/oxidase"/>
    <property type="match status" value="1"/>
</dbReference>
<dbReference type="InterPro" id="IPR002888">
    <property type="entry name" value="2Fe-2S-bd"/>
</dbReference>
<dbReference type="InterPro" id="IPR036010">
    <property type="entry name" value="2Fe-2S_ferredoxin-like_sf"/>
</dbReference>
<dbReference type="InterPro" id="IPR036318">
    <property type="entry name" value="FAD-bd_PCMH-like_sf"/>
</dbReference>
<dbReference type="STRING" id="161767.ENSAPEP00000013565"/>
<sequence>KLGCAEGGCGACTVMLSRYQPDTQKLLHFSVNACLAPICSLHLVAVTTVEGIGNVARKLHPVQERIAQSHGSQCGFCTPGIVMSMYALLRNQPKPRMLQFRLTTNLSLPSGNLCRCTGYRPILEGFKTFTGACCRGRGRDNGCCLTNGSAAEKLSDDVTPPLFNAAKFMPLDPTQEVIFPPELMRSQSLCFHGNRLTWFQPTSLDEFLRLKWKHPNARVVVGNTEVGIEVKFKNMVYPCDCVVCLCNNTVVVSSGRWGEHHDCQPHIGPEPCVYGSRLQTHTDGQR</sequence>
<dbReference type="InterPro" id="IPR002346">
    <property type="entry name" value="Mopterin_DH_FAD-bd"/>
</dbReference>
<evidence type="ECO:0000313" key="12">
    <source>
        <dbReference type="Proteomes" id="UP000265080"/>
    </source>
</evidence>
<feature type="domain" description="Molybdopterin dehydrogenase FAD-binding" evidence="9">
    <location>
        <begin position="196"/>
        <end position="237"/>
    </location>
</feature>
<organism evidence="11 12">
    <name type="scientific">Amphiprion percula</name>
    <name type="common">Orange clownfish</name>
    <name type="synonym">Lutjanus percula</name>
    <dbReference type="NCBI Taxonomy" id="161767"/>
    <lineage>
        <taxon>Eukaryota</taxon>
        <taxon>Metazoa</taxon>
        <taxon>Chordata</taxon>
        <taxon>Craniata</taxon>
        <taxon>Vertebrata</taxon>
        <taxon>Euteleostomi</taxon>
        <taxon>Actinopterygii</taxon>
        <taxon>Neopterygii</taxon>
        <taxon>Teleostei</taxon>
        <taxon>Neoteleostei</taxon>
        <taxon>Acanthomorphata</taxon>
        <taxon>Ovalentaria</taxon>
        <taxon>Pomacentridae</taxon>
        <taxon>Amphiprion</taxon>
    </lineage>
</organism>
<evidence type="ECO:0000313" key="11">
    <source>
        <dbReference type="Ensembl" id="ENSAPEP00000013565.1"/>
    </source>
</evidence>
<keyword evidence="12" id="KW-1185">Reference proteome</keyword>
<evidence type="ECO:0000256" key="8">
    <source>
        <dbReference type="ARBA" id="ARBA00023014"/>
    </source>
</evidence>
<dbReference type="PANTHER" id="PTHR45444:SF3">
    <property type="entry name" value="XANTHINE DEHYDROGENASE"/>
    <property type="match status" value="1"/>
</dbReference>
<reference evidence="11" key="3">
    <citation type="submission" date="2025-09" db="UniProtKB">
        <authorList>
            <consortium name="Ensembl"/>
        </authorList>
    </citation>
    <scope>IDENTIFICATION</scope>
</reference>
<keyword evidence="3" id="KW-0001">2Fe-2S</keyword>
<evidence type="ECO:0000256" key="1">
    <source>
        <dbReference type="ARBA" id="ARBA00001974"/>
    </source>
</evidence>
<dbReference type="GeneTree" id="ENSGT00950000183114"/>
<evidence type="ECO:0000256" key="3">
    <source>
        <dbReference type="ARBA" id="ARBA00022714"/>
    </source>
</evidence>
<reference evidence="11" key="2">
    <citation type="submission" date="2025-08" db="UniProtKB">
        <authorList>
            <consortium name="Ensembl"/>
        </authorList>
    </citation>
    <scope>IDENTIFICATION</scope>
</reference>
<dbReference type="PANTHER" id="PTHR45444">
    <property type="entry name" value="XANTHINE DEHYDROGENASE"/>
    <property type="match status" value="1"/>
</dbReference>
<dbReference type="PROSITE" id="PS00197">
    <property type="entry name" value="2FE2S_FER_1"/>
    <property type="match status" value="1"/>
</dbReference>
<evidence type="ECO:0000256" key="7">
    <source>
        <dbReference type="ARBA" id="ARBA00023004"/>
    </source>
</evidence>
<dbReference type="OMA" id="NGCCKGQ"/>
<accession>A0A3P8SN62</accession>
<dbReference type="GO" id="GO:0051537">
    <property type="term" value="F:2 iron, 2 sulfur cluster binding"/>
    <property type="evidence" value="ECO:0007669"/>
    <property type="project" value="UniProtKB-KW"/>
</dbReference>
<evidence type="ECO:0000256" key="5">
    <source>
        <dbReference type="ARBA" id="ARBA00022827"/>
    </source>
</evidence>
<evidence type="ECO:0000259" key="9">
    <source>
        <dbReference type="Pfam" id="PF00941"/>
    </source>
</evidence>
<dbReference type="InterPro" id="IPR016167">
    <property type="entry name" value="FAD-bd_PCMH_sub1"/>
</dbReference>
<dbReference type="InterPro" id="IPR036884">
    <property type="entry name" value="2Fe-2S-bd_dom_sf"/>
</dbReference>
<dbReference type="AlphaFoldDB" id="A0A3P8SN62"/>
<feature type="domain" description="[2Fe-2S]-binding" evidence="10">
    <location>
        <begin position="48"/>
        <end position="126"/>
    </location>
</feature>
<protein>
    <recommendedName>
        <fullName evidence="13">2Fe-2S ferredoxin-type domain-containing protein</fullName>
    </recommendedName>
</protein>
<dbReference type="InterPro" id="IPR006058">
    <property type="entry name" value="2Fe2S_fd_BS"/>
</dbReference>
<dbReference type="SUPFAM" id="SSF47741">
    <property type="entry name" value="CO dehydrogenase ISP C-domain like"/>
    <property type="match status" value="1"/>
</dbReference>